<dbReference type="AlphaFoldDB" id="A0A382RF84"/>
<feature type="non-terminal residue" evidence="1">
    <location>
        <position position="90"/>
    </location>
</feature>
<protein>
    <recommendedName>
        <fullName evidence="2">6-phosphogluconolactonase</fullName>
    </recommendedName>
</protein>
<dbReference type="InterPro" id="IPR015943">
    <property type="entry name" value="WD40/YVTN_repeat-like_dom_sf"/>
</dbReference>
<dbReference type="EMBL" id="UINC01121035">
    <property type="protein sequence ID" value="SVC95902.1"/>
    <property type="molecule type" value="Genomic_DNA"/>
</dbReference>
<reference evidence="1" key="1">
    <citation type="submission" date="2018-05" db="EMBL/GenBank/DDBJ databases">
        <authorList>
            <person name="Lanie J.A."/>
            <person name="Ng W.-L."/>
            <person name="Kazmierczak K.M."/>
            <person name="Andrzejewski T.M."/>
            <person name="Davidsen T.M."/>
            <person name="Wayne K.J."/>
            <person name="Tettelin H."/>
            <person name="Glass J.I."/>
            <person name="Rusch D."/>
            <person name="Podicherti R."/>
            <person name="Tsui H.-C.T."/>
            <person name="Winkler M.E."/>
        </authorList>
    </citation>
    <scope>NUCLEOTIDE SEQUENCE</scope>
</reference>
<dbReference type="InterPro" id="IPR019405">
    <property type="entry name" value="Lactonase_7-beta_prop"/>
</dbReference>
<evidence type="ECO:0000313" key="1">
    <source>
        <dbReference type="EMBL" id="SVC95902.1"/>
    </source>
</evidence>
<name>A0A382RF84_9ZZZZ</name>
<proteinExistence type="predicted"/>
<accession>A0A382RF84</accession>
<gene>
    <name evidence="1" type="ORF">METZ01_LOCUS348756</name>
</gene>
<dbReference type="InterPro" id="IPR011045">
    <property type="entry name" value="N2O_reductase_N"/>
</dbReference>
<dbReference type="Gene3D" id="2.130.10.10">
    <property type="entry name" value="YVTN repeat-like/Quinoprotein amine dehydrogenase"/>
    <property type="match status" value="1"/>
</dbReference>
<dbReference type="Pfam" id="PF10282">
    <property type="entry name" value="Lactonase"/>
    <property type="match status" value="1"/>
</dbReference>
<sequence>MPYYVYVSVSSHDRVNVFSMDPETGALDTHAIVAVGSSPTALCADPQQRFLYVALRGSRQAAGFRIDKASGRLAPLGTARLEAEPIYIST</sequence>
<organism evidence="1">
    <name type="scientific">marine metagenome</name>
    <dbReference type="NCBI Taxonomy" id="408172"/>
    <lineage>
        <taxon>unclassified sequences</taxon>
        <taxon>metagenomes</taxon>
        <taxon>ecological metagenomes</taxon>
    </lineage>
</organism>
<evidence type="ECO:0008006" key="2">
    <source>
        <dbReference type="Google" id="ProtNLM"/>
    </source>
</evidence>
<dbReference type="SUPFAM" id="SSF50974">
    <property type="entry name" value="Nitrous oxide reductase, N-terminal domain"/>
    <property type="match status" value="1"/>
</dbReference>